<organism evidence="2 3">
    <name type="scientific">Alkaliphilus metalliredigens (strain QYMF)</name>
    <dbReference type="NCBI Taxonomy" id="293826"/>
    <lineage>
        <taxon>Bacteria</taxon>
        <taxon>Bacillati</taxon>
        <taxon>Bacillota</taxon>
        <taxon>Clostridia</taxon>
        <taxon>Peptostreptococcales</taxon>
        <taxon>Natronincolaceae</taxon>
        <taxon>Alkaliphilus</taxon>
    </lineage>
</organism>
<feature type="region of interest" description="Disordered" evidence="1">
    <location>
        <begin position="55"/>
        <end position="97"/>
    </location>
</feature>
<protein>
    <submittedName>
        <fullName evidence="2">Uncharacterized protein</fullName>
    </submittedName>
</protein>
<keyword evidence="3" id="KW-1185">Reference proteome</keyword>
<reference evidence="3" key="1">
    <citation type="journal article" date="2016" name="Genome Announc.">
        <title>Complete genome sequence of Alkaliphilus metalliredigens strain QYMF, an alkaliphilic and metal-reducing bacterium isolated from borax-contaminated leachate ponds.</title>
        <authorList>
            <person name="Hwang C."/>
            <person name="Copeland A."/>
            <person name="Lucas S."/>
            <person name="Lapidus A."/>
            <person name="Barry K."/>
            <person name="Detter J.C."/>
            <person name="Glavina Del Rio T."/>
            <person name="Hammon N."/>
            <person name="Israni S."/>
            <person name="Dalin E."/>
            <person name="Tice H."/>
            <person name="Pitluck S."/>
            <person name="Chertkov O."/>
            <person name="Brettin T."/>
            <person name="Bruce D."/>
            <person name="Han C."/>
            <person name="Schmutz J."/>
            <person name="Larimer F."/>
            <person name="Land M.L."/>
            <person name="Hauser L."/>
            <person name="Kyrpides N."/>
            <person name="Mikhailova N."/>
            <person name="Ye Q."/>
            <person name="Zhou J."/>
            <person name="Richardson P."/>
            <person name="Fields M.W."/>
        </authorList>
    </citation>
    <scope>NUCLEOTIDE SEQUENCE [LARGE SCALE GENOMIC DNA]</scope>
    <source>
        <strain evidence="3">QYMF</strain>
    </source>
</reference>
<dbReference type="STRING" id="293826.Amet_4579"/>
<sequence length="183" mass="19907">MANPLAKVILGNIANQKKVTSGQKVVKSWTQHLSSNEEQSLLSIINENKKLETKKGVMTQPHQPRMVTLGELSGKKPGEEMTASSKGQEQKEKDDNRIQALLSQINSNKKVEPNKFETQKGVISGPHQQTMNTLAGLSGKASEKEMMKSGTVQHPGKETSNGIQTVSLGDMSKGLGMTAKKRK</sequence>
<dbReference type="EMBL" id="CP000724">
    <property type="protein sequence ID" value="ABR50650.1"/>
    <property type="molecule type" value="Genomic_DNA"/>
</dbReference>
<dbReference type="HOGENOM" id="CLU_1472282_0_0_9"/>
<evidence type="ECO:0000313" key="3">
    <source>
        <dbReference type="Proteomes" id="UP000001572"/>
    </source>
</evidence>
<dbReference type="RefSeq" id="WP_012065538.1">
    <property type="nucleotide sequence ID" value="NC_009633.1"/>
</dbReference>
<dbReference type="Proteomes" id="UP000001572">
    <property type="component" value="Chromosome"/>
</dbReference>
<dbReference type="KEGG" id="amt:Amet_4579"/>
<evidence type="ECO:0000313" key="2">
    <source>
        <dbReference type="EMBL" id="ABR50650.1"/>
    </source>
</evidence>
<feature type="region of interest" description="Disordered" evidence="1">
    <location>
        <begin position="137"/>
        <end position="183"/>
    </location>
</feature>
<name>A6TWT2_ALKMQ</name>
<feature type="compositionally biased region" description="Polar residues" evidence="1">
    <location>
        <begin position="158"/>
        <end position="167"/>
    </location>
</feature>
<feature type="compositionally biased region" description="Basic and acidic residues" evidence="1">
    <location>
        <begin position="88"/>
        <end position="97"/>
    </location>
</feature>
<evidence type="ECO:0000256" key="1">
    <source>
        <dbReference type="SAM" id="MobiDB-lite"/>
    </source>
</evidence>
<dbReference type="OrthoDB" id="1955010at2"/>
<accession>A6TWT2</accession>
<gene>
    <name evidence="2" type="ordered locus">Amet_4579</name>
</gene>
<dbReference type="AlphaFoldDB" id="A6TWT2"/>
<proteinExistence type="predicted"/>